<dbReference type="SUPFAM" id="SSF46689">
    <property type="entry name" value="Homeodomain-like"/>
    <property type="match status" value="1"/>
</dbReference>
<evidence type="ECO:0000256" key="3">
    <source>
        <dbReference type="ARBA" id="ARBA00023163"/>
    </source>
</evidence>
<organism evidence="6 7">
    <name type="scientific">Pukyongiella litopenaei</name>
    <dbReference type="NCBI Taxonomy" id="2605946"/>
    <lineage>
        <taxon>Bacteria</taxon>
        <taxon>Pseudomonadati</taxon>
        <taxon>Pseudomonadota</taxon>
        <taxon>Alphaproteobacteria</taxon>
        <taxon>Rhodobacterales</taxon>
        <taxon>Paracoccaceae</taxon>
        <taxon>Pukyongiella</taxon>
    </lineage>
</organism>
<feature type="DNA-binding region" description="H-T-H motif" evidence="4">
    <location>
        <begin position="33"/>
        <end position="52"/>
    </location>
</feature>
<reference evidence="7" key="1">
    <citation type="submission" date="2018-03" db="EMBL/GenBank/DDBJ databases">
        <title>Genomic analysis of the strain SH-1 isolated from shrimp intestine.</title>
        <authorList>
            <person name="Kim Y.-S."/>
            <person name="Kim S.-E."/>
            <person name="Kim K.-H."/>
        </authorList>
    </citation>
    <scope>NUCLEOTIDE SEQUENCE [LARGE SCALE GENOMIC DNA]</scope>
    <source>
        <strain evidence="7">SH-1</strain>
    </source>
</reference>
<evidence type="ECO:0000259" key="5">
    <source>
        <dbReference type="PROSITE" id="PS50977"/>
    </source>
</evidence>
<accession>A0A2S0MMZ0</accession>
<dbReference type="KEGG" id="thas:C6Y53_05680"/>
<evidence type="ECO:0000313" key="7">
    <source>
        <dbReference type="Proteomes" id="UP000237655"/>
    </source>
</evidence>
<dbReference type="RefSeq" id="WP_106471564.1">
    <property type="nucleotide sequence ID" value="NZ_CP027665.1"/>
</dbReference>
<dbReference type="InterPro" id="IPR041490">
    <property type="entry name" value="KstR2_TetR_C"/>
</dbReference>
<dbReference type="AlphaFoldDB" id="A0A2S0MMZ0"/>
<keyword evidence="1" id="KW-0805">Transcription regulation</keyword>
<dbReference type="GO" id="GO:0003700">
    <property type="term" value="F:DNA-binding transcription factor activity"/>
    <property type="evidence" value="ECO:0007669"/>
    <property type="project" value="TreeGrafter"/>
</dbReference>
<dbReference type="GO" id="GO:0000976">
    <property type="term" value="F:transcription cis-regulatory region binding"/>
    <property type="evidence" value="ECO:0007669"/>
    <property type="project" value="TreeGrafter"/>
</dbReference>
<sequence length="191" mass="20581">MPRGVARDHDAKRTALRKGAAGYFAHHGYDRASMTGAARACGVSKALIYHYYDSKEALLFDILDAHLSELAEVVDAARGDGLSGLIAAILSAYEDADAEHKLQLDALDTLPAPLRDPLVALQRQLVGTMSEAIGDEVPHLGGDRLRAATMTVFGILNWFYMWHRPGRGLSRADYAGFATDFVRGGLANLGA</sequence>
<dbReference type="EMBL" id="CP027665">
    <property type="protein sequence ID" value="AVO37252.1"/>
    <property type="molecule type" value="Genomic_DNA"/>
</dbReference>
<dbReference type="Proteomes" id="UP000237655">
    <property type="component" value="Chromosome"/>
</dbReference>
<proteinExistence type="predicted"/>
<keyword evidence="7" id="KW-1185">Reference proteome</keyword>
<dbReference type="PRINTS" id="PR00455">
    <property type="entry name" value="HTHTETR"/>
</dbReference>
<feature type="domain" description="HTH tetR-type" evidence="5">
    <location>
        <begin position="10"/>
        <end position="70"/>
    </location>
</feature>
<dbReference type="Pfam" id="PF00440">
    <property type="entry name" value="TetR_N"/>
    <property type="match status" value="1"/>
</dbReference>
<evidence type="ECO:0000256" key="2">
    <source>
        <dbReference type="ARBA" id="ARBA00023125"/>
    </source>
</evidence>
<dbReference type="InterPro" id="IPR001647">
    <property type="entry name" value="HTH_TetR"/>
</dbReference>
<dbReference type="PANTHER" id="PTHR30055">
    <property type="entry name" value="HTH-TYPE TRANSCRIPTIONAL REGULATOR RUTR"/>
    <property type="match status" value="1"/>
</dbReference>
<dbReference type="PROSITE" id="PS50977">
    <property type="entry name" value="HTH_TETR_2"/>
    <property type="match status" value="1"/>
</dbReference>
<keyword evidence="2 4" id="KW-0238">DNA-binding</keyword>
<protein>
    <submittedName>
        <fullName evidence="6">TetR/AcrR family transcriptional regulator</fullName>
    </submittedName>
</protein>
<evidence type="ECO:0000256" key="1">
    <source>
        <dbReference type="ARBA" id="ARBA00023015"/>
    </source>
</evidence>
<evidence type="ECO:0000256" key="4">
    <source>
        <dbReference type="PROSITE-ProRule" id="PRU00335"/>
    </source>
</evidence>
<dbReference type="Gene3D" id="1.10.357.10">
    <property type="entry name" value="Tetracycline Repressor, domain 2"/>
    <property type="match status" value="1"/>
</dbReference>
<dbReference type="InterPro" id="IPR009057">
    <property type="entry name" value="Homeodomain-like_sf"/>
</dbReference>
<evidence type="ECO:0000313" key="6">
    <source>
        <dbReference type="EMBL" id="AVO37252.1"/>
    </source>
</evidence>
<keyword evidence="3" id="KW-0804">Transcription</keyword>
<name>A0A2S0MMZ0_9RHOB</name>
<dbReference type="Pfam" id="PF17932">
    <property type="entry name" value="TetR_C_24"/>
    <property type="match status" value="1"/>
</dbReference>
<dbReference type="InterPro" id="IPR050109">
    <property type="entry name" value="HTH-type_TetR-like_transc_reg"/>
</dbReference>
<gene>
    <name evidence="6" type="ORF">C6Y53_05680</name>
</gene>
<dbReference type="Gene3D" id="1.10.10.60">
    <property type="entry name" value="Homeodomain-like"/>
    <property type="match status" value="1"/>
</dbReference>
<dbReference type="PANTHER" id="PTHR30055:SF234">
    <property type="entry name" value="HTH-TYPE TRANSCRIPTIONAL REGULATOR BETI"/>
    <property type="match status" value="1"/>
</dbReference>